<keyword evidence="2 5" id="KW-0012">Acyltransferase</keyword>
<protein>
    <submittedName>
        <fullName evidence="5">Acyl-CoA N-acyltransferase</fullName>
    </submittedName>
</protein>
<dbReference type="Gene3D" id="3.40.630.30">
    <property type="match status" value="1"/>
</dbReference>
<keyword evidence="6" id="KW-1185">Reference proteome</keyword>
<dbReference type="Proteomes" id="UP000800200">
    <property type="component" value="Unassembled WGS sequence"/>
</dbReference>
<evidence type="ECO:0000256" key="3">
    <source>
        <dbReference type="ARBA" id="ARBA00038502"/>
    </source>
</evidence>
<reference evidence="5" key="1">
    <citation type="journal article" date="2020" name="Stud. Mycol.">
        <title>101 Dothideomycetes genomes: a test case for predicting lifestyles and emergence of pathogens.</title>
        <authorList>
            <person name="Haridas S."/>
            <person name="Albert R."/>
            <person name="Binder M."/>
            <person name="Bloem J."/>
            <person name="Labutti K."/>
            <person name="Salamov A."/>
            <person name="Andreopoulos B."/>
            <person name="Baker S."/>
            <person name="Barry K."/>
            <person name="Bills G."/>
            <person name="Bluhm B."/>
            <person name="Cannon C."/>
            <person name="Castanera R."/>
            <person name="Culley D."/>
            <person name="Daum C."/>
            <person name="Ezra D."/>
            <person name="Gonzalez J."/>
            <person name="Henrissat B."/>
            <person name="Kuo A."/>
            <person name="Liang C."/>
            <person name="Lipzen A."/>
            <person name="Lutzoni F."/>
            <person name="Magnuson J."/>
            <person name="Mondo S."/>
            <person name="Nolan M."/>
            <person name="Ohm R."/>
            <person name="Pangilinan J."/>
            <person name="Park H.-J."/>
            <person name="Ramirez L."/>
            <person name="Alfaro M."/>
            <person name="Sun H."/>
            <person name="Tritt A."/>
            <person name="Yoshinaga Y."/>
            <person name="Zwiers L.-H."/>
            <person name="Turgeon B."/>
            <person name="Goodwin S."/>
            <person name="Spatafora J."/>
            <person name="Crous P."/>
            <person name="Grigoriev I."/>
        </authorList>
    </citation>
    <scope>NUCLEOTIDE SEQUENCE</scope>
    <source>
        <strain evidence="5">CBS 207.26</strain>
    </source>
</reference>
<dbReference type="PANTHER" id="PTHR43792">
    <property type="entry name" value="GNAT FAMILY, PUTATIVE (AFU_ORTHOLOGUE AFUA_3G00765)-RELATED-RELATED"/>
    <property type="match status" value="1"/>
</dbReference>
<organism evidence="5 6">
    <name type="scientific">Zopfia rhizophila CBS 207.26</name>
    <dbReference type="NCBI Taxonomy" id="1314779"/>
    <lineage>
        <taxon>Eukaryota</taxon>
        <taxon>Fungi</taxon>
        <taxon>Dikarya</taxon>
        <taxon>Ascomycota</taxon>
        <taxon>Pezizomycotina</taxon>
        <taxon>Dothideomycetes</taxon>
        <taxon>Dothideomycetes incertae sedis</taxon>
        <taxon>Zopfiaceae</taxon>
        <taxon>Zopfia</taxon>
    </lineage>
</organism>
<dbReference type="SUPFAM" id="SSF55729">
    <property type="entry name" value="Acyl-CoA N-acyltransferases (Nat)"/>
    <property type="match status" value="1"/>
</dbReference>
<evidence type="ECO:0000313" key="6">
    <source>
        <dbReference type="Proteomes" id="UP000800200"/>
    </source>
</evidence>
<evidence type="ECO:0000256" key="1">
    <source>
        <dbReference type="ARBA" id="ARBA00022679"/>
    </source>
</evidence>
<dbReference type="PANTHER" id="PTHR43792:SF8">
    <property type="entry name" value="[RIBOSOMAL PROTEIN US5]-ALANINE N-ACETYLTRANSFERASE"/>
    <property type="match status" value="1"/>
</dbReference>
<proteinExistence type="inferred from homology"/>
<keyword evidence="1 5" id="KW-0808">Transferase</keyword>
<dbReference type="InterPro" id="IPR000182">
    <property type="entry name" value="GNAT_dom"/>
</dbReference>
<feature type="domain" description="N-acetyltransferase" evidence="4">
    <location>
        <begin position="44"/>
        <end position="207"/>
    </location>
</feature>
<dbReference type="Pfam" id="PF13302">
    <property type="entry name" value="Acetyltransf_3"/>
    <property type="match status" value="1"/>
</dbReference>
<dbReference type="InterPro" id="IPR051531">
    <property type="entry name" value="N-acetyltransferase"/>
</dbReference>
<evidence type="ECO:0000259" key="4">
    <source>
        <dbReference type="PROSITE" id="PS51186"/>
    </source>
</evidence>
<dbReference type="InterPro" id="IPR016181">
    <property type="entry name" value="Acyl_CoA_acyltransferase"/>
</dbReference>
<accession>A0A6A6DBM9</accession>
<comment type="similarity">
    <text evidence="3">Belongs to the acetyltransferase family. RimJ subfamily.</text>
</comment>
<sequence>MALGTTPAHPATMITEAKALETTIPTKIAVDDPLPDPIFTTSRLLIRPLHPQDAQSMQIHCEPASITKYQTLAFPYPYTLDSANNWIGMNTTYPFNNFGICELSSPSTIIGGIGIKPGSDVQAHTAEIGYWVGEPFWGKGYLTEALEAMTDWVFRERGDKYRRLWAGVFSGNPASMRCLEKCGYKLEGVMKAHVEKHGEIYDLHIWGLTRADWEEVMRGREKK</sequence>
<dbReference type="EMBL" id="ML994749">
    <property type="protein sequence ID" value="KAF2175046.1"/>
    <property type="molecule type" value="Genomic_DNA"/>
</dbReference>
<dbReference type="GO" id="GO:0016747">
    <property type="term" value="F:acyltransferase activity, transferring groups other than amino-acyl groups"/>
    <property type="evidence" value="ECO:0007669"/>
    <property type="project" value="InterPro"/>
</dbReference>
<name>A0A6A6DBM9_9PEZI</name>
<dbReference type="PROSITE" id="PS51186">
    <property type="entry name" value="GNAT"/>
    <property type="match status" value="1"/>
</dbReference>
<dbReference type="AlphaFoldDB" id="A0A6A6DBM9"/>
<evidence type="ECO:0000313" key="5">
    <source>
        <dbReference type="EMBL" id="KAF2175046.1"/>
    </source>
</evidence>
<evidence type="ECO:0000256" key="2">
    <source>
        <dbReference type="ARBA" id="ARBA00023315"/>
    </source>
</evidence>
<gene>
    <name evidence="5" type="ORF">K469DRAFT_703375</name>
</gene>
<dbReference type="OrthoDB" id="630895at2759"/>